<feature type="transmembrane region" description="Helical" evidence="1">
    <location>
        <begin position="252"/>
        <end position="272"/>
    </location>
</feature>
<feature type="transmembrane region" description="Helical" evidence="1">
    <location>
        <begin position="222"/>
        <end position="246"/>
    </location>
</feature>
<dbReference type="EMBL" id="CALNXJ010000189">
    <property type="protein sequence ID" value="CAH3168806.1"/>
    <property type="molecule type" value="Genomic_DNA"/>
</dbReference>
<dbReference type="Proteomes" id="UP001159428">
    <property type="component" value="Unassembled WGS sequence"/>
</dbReference>
<feature type="non-terminal residue" evidence="2">
    <location>
        <position position="1"/>
    </location>
</feature>
<feature type="transmembrane region" description="Helical" evidence="1">
    <location>
        <begin position="108"/>
        <end position="127"/>
    </location>
</feature>
<keyword evidence="1" id="KW-0472">Membrane</keyword>
<dbReference type="AlphaFoldDB" id="A0AAU9Y438"/>
<sequence length="294" mass="33476">GVGKKIGDCHLKPVSPRNRIMKSDAYGKIFLWPPLFVTYAPILFLLMAMLCCRIPLDRVSRWVTTNAFSDIFKEKKRKTCCPRETKWLFKDIDMTDDEELLSKVRTRFLMLFYVMFGLVLTIFWQLLVRDVSYDCDEDDLSKDCFERKWSLKSQDPLNCSSAAVQNLIRNGTIQVICNKIVFNFGLATGASYGSFKLSMLAVKVSTSAILKQILRWVQVSVVLLVLGTVISLIVVETVIPSVAIFFLNHLGAIAQMITTAIIAAVFLCFIPWRELIELKTQRENQQDTVLENPA</sequence>
<feature type="transmembrane region" description="Helical" evidence="1">
    <location>
        <begin position="29"/>
        <end position="52"/>
    </location>
</feature>
<proteinExistence type="predicted"/>
<evidence type="ECO:0000313" key="2">
    <source>
        <dbReference type="EMBL" id="CAH3168806.1"/>
    </source>
</evidence>
<protein>
    <submittedName>
        <fullName evidence="2">Uncharacterized protein</fullName>
    </submittedName>
</protein>
<organism evidence="2 3">
    <name type="scientific">Pocillopora meandrina</name>
    <dbReference type="NCBI Taxonomy" id="46732"/>
    <lineage>
        <taxon>Eukaryota</taxon>
        <taxon>Metazoa</taxon>
        <taxon>Cnidaria</taxon>
        <taxon>Anthozoa</taxon>
        <taxon>Hexacorallia</taxon>
        <taxon>Scleractinia</taxon>
        <taxon>Astrocoeniina</taxon>
        <taxon>Pocilloporidae</taxon>
        <taxon>Pocillopora</taxon>
    </lineage>
</organism>
<comment type="caution">
    <text evidence="2">The sequence shown here is derived from an EMBL/GenBank/DDBJ whole genome shotgun (WGS) entry which is preliminary data.</text>
</comment>
<evidence type="ECO:0000256" key="1">
    <source>
        <dbReference type="SAM" id="Phobius"/>
    </source>
</evidence>
<keyword evidence="1" id="KW-1133">Transmembrane helix</keyword>
<keyword evidence="1" id="KW-0812">Transmembrane</keyword>
<name>A0AAU9Y438_9CNID</name>
<accession>A0AAU9Y438</accession>
<evidence type="ECO:0000313" key="3">
    <source>
        <dbReference type="Proteomes" id="UP001159428"/>
    </source>
</evidence>
<gene>
    <name evidence="2" type="ORF">PMEA_00009404</name>
</gene>
<keyword evidence="3" id="KW-1185">Reference proteome</keyword>
<reference evidence="2 3" key="1">
    <citation type="submission" date="2022-05" db="EMBL/GenBank/DDBJ databases">
        <authorList>
            <consortium name="Genoscope - CEA"/>
            <person name="William W."/>
        </authorList>
    </citation>
    <scope>NUCLEOTIDE SEQUENCE [LARGE SCALE GENOMIC DNA]</scope>
</reference>